<evidence type="ECO:0000313" key="2">
    <source>
        <dbReference type="Proteomes" id="UP000316972"/>
    </source>
</evidence>
<reference evidence="1 2" key="1">
    <citation type="journal article" date="2019" name="Heliyon">
        <title>An emerging new fowl adenovirus genotype.</title>
        <authorList>
            <person name="Kajan G.L."/>
            <person name="Affranio I."/>
            <person name="Tothne Bistyak A."/>
            <person name="Kecskemeti S."/>
            <person name="Benko M."/>
        </authorList>
    </citation>
    <scope>NUCLEOTIDE SEQUENCE [LARGE SCALE GENOMIC DNA]</scope>
    <source>
        <strain evidence="1 2">40440-M/2015 Debrecen</strain>
    </source>
</reference>
<protein>
    <submittedName>
        <fullName evidence="1">ORF14</fullName>
    </submittedName>
</protein>
<accession>A0A4Y5G342</accession>
<organism evidence="1 2">
    <name type="scientific">Fowl aviadenovirus B</name>
    <dbReference type="NCBI Taxonomy" id="190062"/>
    <lineage>
        <taxon>Viruses</taxon>
        <taxon>Varidnaviria</taxon>
        <taxon>Bamfordvirae</taxon>
        <taxon>Preplasmiviricota</taxon>
        <taxon>Polisuviricotina</taxon>
        <taxon>Pharingeaviricetes</taxon>
        <taxon>Rowavirales</taxon>
        <taxon>Adenoviridae</taxon>
        <taxon>Aviadenovirus</taxon>
        <taxon>Aviadenovirus quintum</taxon>
    </lineage>
</organism>
<dbReference type="Proteomes" id="UP000316972">
    <property type="component" value="Segment"/>
</dbReference>
<proteinExistence type="predicted"/>
<evidence type="ECO:0000313" key="1">
    <source>
        <dbReference type="EMBL" id="QCC26472.1"/>
    </source>
</evidence>
<dbReference type="EMBL" id="MG953201">
    <property type="protein sequence ID" value="QCC26472.1"/>
    <property type="molecule type" value="Genomic_DNA"/>
</dbReference>
<name>A0A4Y5G342_9ADEN</name>
<sequence>MATPGRLPNVRVSWADDNLGEARDHTYRVVVDSPVRRISALQLLDKHFLAFLNGRALFPFPHDETHYTERSFPFRLNPFRSTFRIETVTERPGTAWINRWTAEYSCQCPEPLSLFCQSLASLLATQWYQRLLKNPPLEEPFPIHLDRYVNTLCNHCGRCRRLPPTAILDMIINLYLDSPSHFARISAQRNIIRIDIPRSHRHFSFMPCFLAVIKHFPHAVVVSFC</sequence>